<dbReference type="Proteomes" id="UP000182471">
    <property type="component" value="Unassembled WGS sequence"/>
</dbReference>
<name>A0A1H9UKP3_9FIRM</name>
<keyword evidence="3" id="KW-1185">Reference proteome</keyword>
<feature type="transmembrane region" description="Helical" evidence="1">
    <location>
        <begin position="6"/>
        <end position="28"/>
    </location>
</feature>
<sequence>MKNNSIFMMFLVVLAITVVLALIVRVCVIDKHVKDEVTDGKGSVQPAILKEKVEVISDDAWKEYENADKLVVELVERTTIESEKGSETEYDRYIVSDVDLKNQADDTRDYHDALMDSDGDIGEGTRVSFEDVLGINYKGSNGKEIYQSLLKKYGFSSDFNDVLFDDETNKMTGQNLYIYENKCDVIDYLLKGELYSEIVDSKVCYQLEDKETGTKLPEYFSASVSFKNGDQVVTKNLYVSVSIEKTDGGKEDSNA</sequence>
<keyword evidence="1" id="KW-0472">Membrane</keyword>
<organism evidence="2 3">
    <name type="scientific">Lachnobacterium bovis</name>
    <dbReference type="NCBI Taxonomy" id="140626"/>
    <lineage>
        <taxon>Bacteria</taxon>
        <taxon>Bacillati</taxon>
        <taxon>Bacillota</taxon>
        <taxon>Clostridia</taxon>
        <taxon>Lachnospirales</taxon>
        <taxon>Lachnospiraceae</taxon>
        <taxon>Lachnobacterium</taxon>
    </lineage>
</organism>
<accession>A0A1H9UKP3</accession>
<evidence type="ECO:0000256" key="1">
    <source>
        <dbReference type="SAM" id="Phobius"/>
    </source>
</evidence>
<keyword evidence="1" id="KW-0812">Transmembrane</keyword>
<dbReference type="AlphaFoldDB" id="A0A1H9UKP3"/>
<gene>
    <name evidence="2" type="ORF">SAMN02910429_02152</name>
</gene>
<dbReference type="EMBL" id="FOGW01000031">
    <property type="protein sequence ID" value="SES09871.1"/>
    <property type="molecule type" value="Genomic_DNA"/>
</dbReference>
<protein>
    <submittedName>
        <fullName evidence="2">Uncharacterized protein</fullName>
    </submittedName>
</protein>
<dbReference type="RefSeq" id="WP_074730941.1">
    <property type="nucleotide sequence ID" value="NZ_FOGW01000031.1"/>
</dbReference>
<proteinExistence type="predicted"/>
<evidence type="ECO:0000313" key="2">
    <source>
        <dbReference type="EMBL" id="SES09871.1"/>
    </source>
</evidence>
<reference evidence="3" key="1">
    <citation type="submission" date="2016-10" db="EMBL/GenBank/DDBJ databases">
        <authorList>
            <person name="Varghese N."/>
            <person name="Submissions S."/>
        </authorList>
    </citation>
    <scope>NUCLEOTIDE SEQUENCE [LARGE SCALE GENOMIC DNA]</scope>
    <source>
        <strain evidence="3">S1b</strain>
    </source>
</reference>
<keyword evidence="1" id="KW-1133">Transmembrane helix</keyword>
<evidence type="ECO:0000313" key="3">
    <source>
        <dbReference type="Proteomes" id="UP000182471"/>
    </source>
</evidence>